<evidence type="ECO:0000313" key="3">
    <source>
        <dbReference type="Proteomes" id="UP001454036"/>
    </source>
</evidence>
<dbReference type="Proteomes" id="UP001454036">
    <property type="component" value="Unassembled WGS sequence"/>
</dbReference>
<gene>
    <name evidence="2" type="ORF">LIER_37205</name>
</gene>
<proteinExistence type="predicted"/>
<comment type="caution">
    <text evidence="2">The sequence shown here is derived from an EMBL/GenBank/DDBJ whole genome shotgun (WGS) entry which is preliminary data.</text>
</comment>
<organism evidence="2 3">
    <name type="scientific">Lithospermum erythrorhizon</name>
    <name type="common">Purple gromwell</name>
    <name type="synonym">Lithospermum officinale var. erythrorhizon</name>
    <dbReference type="NCBI Taxonomy" id="34254"/>
    <lineage>
        <taxon>Eukaryota</taxon>
        <taxon>Viridiplantae</taxon>
        <taxon>Streptophyta</taxon>
        <taxon>Embryophyta</taxon>
        <taxon>Tracheophyta</taxon>
        <taxon>Spermatophyta</taxon>
        <taxon>Magnoliopsida</taxon>
        <taxon>eudicotyledons</taxon>
        <taxon>Gunneridae</taxon>
        <taxon>Pentapetalae</taxon>
        <taxon>asterids</taxon>
        <taxon>lamiids</taxon>
        <taxon>Boraginales</taxon>
        <taxon>Boraginaceae</taxon>
        <taxon>Boraginoideae</taxon>
        <taxon>Lithospermeae</taxon>
        <taxon>Lithospermum</taxon>
    </lineage>
</organism>
<evidence type="ECO:0000259" key="1">
    <source>
        <dbReference type="Pfam" id="PF03108"/>
    </source>
</evidence>
<reference evidence="2 3" key="1">
    <citation type="submission" date="2024-01" db="EMBL/GenBank/DDBJ databases">
        <title>The complete chloroplast genome sequence of Lithospermum erythrorhizon: insights into the phylogenetic relationship among Boraginaceae species and the maternal lineages of purple gromwells.</title>
        <authorList>
            <person name="Okada T."/>
            <person name="Watanabe K."/>
        </authorList>
    </citation>
    <scope>NUCLEOTIDE SEQUENCE [LARGE SCALE GENOMIC DNA]</scope>
</reference>
<protein>
    <recommendedName>
        <fullName evidence="1">Transposase MuDR plant domain-containing protein</fullName>
    </recommendedName>
</protein>
<accession>A0AAV3PGU2</accession>
<feature type="domain" description="Transposase MuDR plant" evidence="1">
    <location>
        <begin position="259"/>
        <end position="319"/>
    </location>
</feature>
<keyword evidence="3" id="KW-1185">Reference proteome</keyword>
<dbReference type="Pfam" id="PF03108">
    <property type="entry name" value="DBD_Tnp_Mut"/>
    <property type="match status" value="1"/>
</dbReference>
<evidence type="ECO:0000313" key="2">
    <source>
        <dbReference type="EMBL" id="GAA0150937.1"/>
    </source>
</evidence>
<name>A0AAV3PGU2_LITER</name>
<dbReference type="AlphaFoldDB" id="A0AAV3PGU2"/>
<dbReference type="EMBL" id="BAABME010017673">
    <property type="protein sequence ID" value="GAA0150937.1"/>
    <property type="molecule type" value="Genomic_DNA"/>
</dbReference>
<dbReference type="InterPro" id="IPR004332">
    <property type="entry name" value="Transposase_MuDR"/>
</dbReference>
<sequence>MTSLNNGLVHLKKQQNVDDMLERTKGVREIGVYVTHPSRKLVKSWILGWYPMQVQWGEDDNVVGNVEDRVEGMEVEGDVVTDVSVVAQIDDVERVEVPGVEVEGGVVDDDVERVEVPGVEVEGGPELEGVDEFMENNNVVYDRSEDIDHDDYDFETEIFMREDDYNYSNEEEMEGSDMDDDASIGNEREACYINEDEALEDMRPLLNEIGPLPKDVFEHYDQLVELSGEEEEVSSSSRKPKRSAGLEFNKAMHLKHPILVTGIIFGNASDFSSLIREYALRTKNPLKFVKNDRSRVRVKCLQEGCGFSIFCSKIGKTNDLAIKTLVEEHTCGPPLQY</sequence>